<protein>
    <submittedName>
        <fullName evidence="2">Uncharacterized protein</fullName>
    </submittedName>
</protein>
<feature type="transmembrane region" description="Helical" evidence="1">
    <location>
        <begin position="38"/>
        <end position="56"/>
    </location>
</feature>
<evidence type="ECO:0000256" key="1">
    <source>
        <dbReference type="SAM" id="Phobius"/>
    </source>
</evidence>
<dbReference type="Proteomes" id="UP000315226">
    <property type="component" value="Unassembled WGS sequence"/>
</dbReference>
<organism evidence="2 3">
    <name type="scientific">Streptomyces gardneri</name>
    <dbReference type="NCBI Taxonomy" id="66892"/>
    <lineage>
        <taxon>Bacteria</taxon>
        <taxon>Bacillati</taxon>
        <taxon>Actinomycetota</taxon>
        <taxon>Actinomycetes</taxon>
        <taxon>Kitasatosporales</taxon>
        <taxon>Streptomycetaceae</taxon>
        <taxon>Streptomyces</taxon>
    </lineage>
</organism>
<accession>A0A4Y3RMN1</accession>
<keyword evidence="3" id="KW-1185">Reference proteome</keyword>
<evidence type="ECO:0000313" key="2">
    <source>
        <dbReference type="EMBL" id="GEB57080.1"/>
    </source>
</evidence>
<reference evidence="2 3" key="1">
    <citation type="submission" date="2019-06" db="EMBL/GenBank/DDBJ databases">
        <title>Whole genome shotgun sequence of Streptomyces gardneri NBRC 12865.</title>
        <authorList>
            <person name="Hosoyama A."/>
            <person name="Uohara A."/>
            <person name="Ohji S."/>
            <person name="Ichikawa N."/>
        </authorList>
    </citation>
    <scope>NUCLEOTIDE SEQUENCE [LARGE SCALE GENOMIC DNA]</scope>
    <source>
        <strain evidence="2 3">NBRC 12865</strain>
    </source>
</reference>
<keyword evidence="1" id="KW-0812">Transmembrane</keyword>
<gene>
    <name evidence="2" type="ORF">SGA01_26850</name>
</gene>
<dbReference type="EMBL" id="BJMN01000015">
    <property type="protein sequence ID" value="GEB57080.1"/>
    <property type="molecule type" value="Genomic_DNA"/>
</dbReference>
<evidence type="ECO:0000313" key="3">
    <source>
        <dbReference type="Proteomes" id="UP000315226"/>
    </source>
</evidence>
<sequence length="102" mass="11077">MVGRKCRRADFSPQLRPDERPPLFLILVRHAGSMTTKGWGIAAVAWSVLAVLFLGIRCRPGLSGSCGWDWLGMRSGFAFRSAGSKAVEVEATLSARVGLWAT</sequence>
<comment type="caution">
    <text evidence="2">The sequence shown here is derived from an EMBL/GenBank/DDBJ whole genome shotgun (WGS) entry which is preliminary data.</text>
</comment>
<dbReference type="AlphaFoldDB" id="A0A4Y3RMN1"/>
<name>A0A4Y3RMN1_9ACTN</name>
<keyword evidence="1" id="KW-0472">Membrane</keyword>
<keyword evidence="1" id="KW-1133">Transmembrane helix</keyword>
<proteinExistence type="predicted"/>